<gene>
    <name evidence="2" type="ORF">DR864_17635</name>
</gene>
<evidence type="ECO:0000313" key="3">
    <source>
        <dbReference type="Proteomes" id="UP000251993"/>
    </source>
</evidence>
<dbReference type="OrthoDB" id="158267at2"/>
<protein>
    <submittedName>
        <fullName evidence="2">SGNH/GDSL hydrolase family protein</fullName>
    </submittedName>
</protein>
<dbReference type="SUPFAM" id="SSF52266">
    <property type="entry name" value="SGNH hydrolase"/>
    <property type="match status" value="1"/>
</dbReference>
<sequence>MKWMISILILMMACASESPMNNDQTPAPTLVPGQYRYLSLGDSYTIGERVTPEERWSVILSDLLRKNNINIANPEIIAKTGWTTAELMEGIKGRNPKGPYNLVSILIGVNNQYRGQSIERYREELQELLQQAIGFAGGNIERVFMLSTPDWGVTPFAKGSDQAKIATEIDAFNKAAKEECEKSGIVFIDITPLSRTARNDASLIADDGLHFSGKMYRQWAEFALPTVQNRVNK</sequence>
<reference evidence="2 3" key="1">
    <citation type="submission" date="2018-07" db="EMBL/GenBank/DDBJ databases">
        <title>Genome sequencing of Runella.</title>
        <authorList>
            <person name="Baek M.-G."/>
            <person name="Yi H."/>
        </authorList>
    </citation>
    <scope>NUCLEOTIDE SEQUENCE [LARGE SCALE GENOMIC DNA]</scope>
    <source>
        <strain evidence="2 3">HYN0085</strain>
    </source>
</reference>
<keyword evidence="2" id="KW-0378">Hydrolase</keyword>
<dbReference type="RefSeq" id="WP_114068206.1">
    <property type="nucleotide sequence ID" value="NZ_CP030850.1"/>
</dbReference>
<evidence type="ECO:0000313" key="2">
    <source>
        <dbReference type="EMBL" id="AXE19434.1"/>
    </source>
</evidence>
<feature type="domain" description="SGNH hydrolase-type esterase" evidence="1">
    <location>
        <begin position="40"/>
        <end position="217"/>
    </location>
</feature>
<evidence type="ECO:0000259" key="1">
    <source>
        <dbReference type="Pfam" id="PF13472"/>
    </source>
</evidence>
<dbReference type="Pfam" id="PF13472">
    <property type="entry name" value="Lipase_GDSL_2"/>
    <property type="match status" value="1"/>
</dbReference>
<dbReference type="EMBL" id="CP030850">
    <property type="protein sequence ID" value="AXE19434.1"/>
    <property type="molecule type" value="Genomic_DNA"/>
</dbReference>
<dbReference type="AlphaFoldDB" id="A0A344TLB3"/>
<dbReference type="KEGG" id="run:DR864_17635"/>
<name>A0A344TLB3_9BACT</name>
<dbReference type="InterPro" id="IPR013830">
    <property type="entry name" value="SGNH_hydro"/>
</dbReference>
<dbReference type="GO" id="GO:0016788">
    <property type="term" value="F:hydrolase activity, acting on ester bonds"/>
    <property type="evidence" value="ECO:0007669"/>
    <property type="project" value="UniProtKB-ARBA"/>
</dbReference>
<accession>A0A344TLB3</accession>
<organism evidence="2 3">
    <name type="scientific">Runella rosea</name>
    <dbReference type="NCBI Taxonomy" id="2259595"/>
    <lineage>
        <taxon>Bacteria</taxon>
        <taxon>Pseudomonadati</taxon>
        <taxon>Bacteroidota</taxon>
        <taxon>Cytophagia</taxon>
        <taxon>Cytophagales</taxon>
        <taxon>Spirosomataceae</taxon>
        <taxon>Runella</taxon>
    </lineage>
</organism>
<dbReference type="InterPro" id="IPR036514">
    <property type="entry name" value="SGNH_hydro_sf"/>
</dbReference>
<proteinExistence type="predicted"/>
<dbReference type="Gene3D" id="3.40.50.1110">
    <property type="entry name" value="SGNH hydrolase"/>
    <property type="match status" value="1"/>
</dbReference>
<keyword evidence="3" id="KW-1185">Reference proteome</keyword>
<dbReference type="Proteomes" id="UP000251993">
    <property type="component" value="Chromosome"/>
</dbReference>
<dbReference type="CDD" id="cd01832">
    <property type="entry name" value="SGNH_hydrolase_like_1"/>
    <property type="match status" value="1"/>
</dbReference>